<evidence type="ECO:0000313" key="1">
    <source>
        <dbReference type="EMBL" id="OIV35372.1"/>
    </source>
</evidence>
<keyword evidence="2" id="KW-1185">Reference proteome</keyword>
<dbReference type="AlphaFoldDB" id="A0A1J7C1C5"/>
<organism evidence="1 2">
    <name type="scientific">Mangrovactinospora gilvigrisea</name>
    <dbReference type="NCBI Taxonomy" id="1428644"/>
    <lineage>
        <taxon>Bacteria</taxon>
        <taxon>Bacillati</taxon>
        <taxon>Actinomycetota</taxon>
        <taxon>Actinomycetes</taxon>
        <taxon>Kitasatosporales</taxon>
        <taxon>Streptomycetaceae</taxon>
        <taxon>Mangrovactinospora</taxon>
    </lineage>
</organism>
<gene>
    <name evidence="1" type="ORF">BIV57_21840</name>
</gene>
<dbReference type="Proteomes" id="UP000243342">
    <property type="component" value="Unassembled WGS sequence"/>
</dbReference>
<accession>A0A1J7C1C5</accession>
<dbReference type="OrthoDB" id="3847604at2"/>
<dbReference type="EMBL" id="MLCF01000159">
    <property type="protein sequence ID" value="OIV35372.1"/>
    <property type="molecule type" value="Genomic_DNA"/>
</dbReference>
<dbReference type="PANTHER" id="PTHR40765">
    <property type="entry name" value="ESX-2 SECRETION SYSTEM ATPASE ECCB2"/>
    <property type="match status" value="1"/>
</dbReference>
<dbReference type="InterPro" id="IPR044857">
    <property type="entry name" value="T7SS_EccB_R1"/>
</dbReference>
<dbReference type="GO" id="GO:0005576">
    <property type="term" value="C:extracellular region"/>
    <property type="evidence" value="ECO:0007669"/>
    <property type="project" value="TreeGrafter"/>
</dbReference>
<dbReference type="InterPro" id="IPR007795">
    <property type="entry name" value="T7SS_EccB"/>
</dbReference>
<protein>
    <recommendedName>
        <fullName evidence="3">Type VII secretion protein EccB</fullName>
    </recommendedName>
</protein>
<name>A0A1J7C1C5_9ACTN</name>
<dbReference type="PANTHER" id="PTHR40765:SF2">
    <property type="entry name" value="ESX-2 SECRETION SYSTEM ATPASE ECCB2"/>
    <property type="match status" value="1"/>
</dbReference>
<proteinExistence type="predicted"/>
<reference evidence="1 2" key="1">
    <citation type="submission" date="2016-10" db="EMBL/GenBank/DDBJ databases">
        <title>Genome sequence of Streptomyces gilvigriseus MUSC 26.</title>
        <authorList>
            <person name="Lee L.-H."/>
            <person name="Ser H.-L."/>
        </authorList>
    </citation>
    <scope>NUCLEOTIDE SEQUENCE [LARGE SCALE GENOMIC DNA]</scope>
    <source>
        <strain evidence="1 2">MUSC 26</strain>
    </source>
</reference>
<evidence type="ECO:0000313" key="2">
    <source>
        <dbReference type="Proteomes" id="UP000243342"/>
    </source>
</evidence>
<dbReference type="Pfam" id="PF05108">
    <property type="entry name" value="T7SS_ESX1_EccB"/>
    <property type="match status" value="1"/>
</dbReference>
<evidence type="ECO:0008006" key="3">
    <source>
        <dbReference type="Google" id="ProtNLM"/>
    </source>
</evidence>
<dbReference type="Gene3D" id="3.30.2390.20">
    <property type="entry name" value="Type VII secretion system EccB, repeat 1 domain"/>
    <property type="match status" value="1"/>
</dbReference>
<sequence length="447" mass="46021">MGVSAPVHGTSSPREALAGRALARRRLLAVYLGRPADDDRSVPRPARALLPGLLAGAAALAGSAGWALVRPAGGPPGWSDGTRVIADTRTGARFVVLRDRDGVRRLHPVPNLASARLLLDPDRTARADGSAPQLVPVRPAALDTLPRGAPLGIPYAPDLLPDPAAAAHPSAVWAACRRADRATALLLLAHRHASGGVLDVRGPDGARWLVDARGVRHRMPRPAVRAALFGPGARALPVDAAFLALLPEGTPITASRLPAGAVLAVRTRGGTRYALALARRTVPVTPFTARLLTALHPGAGHRRVAAADLDLDPDDGGAPGVGAADWPELPPPGDGAVAPVGCVLRAPSGRLAVWSGADWPEPVDPATGVSVAPGAGLLYRVAGGGDRVWLLADTGLAHRLRGDAARRLGYADVTPVRLPESWSRLVPQGPVLDPGCARRSGIGCSLS</sequence>
<comment type="caution">
    <text evidence="1">The sequence shown here is derived from an EMBL/GenBank/DDBJ whole genome shotgun (WGS) entry which is preliminary data.</text>
</comment>
<dbReference type="STRING" id="1428644.BIV57_21840"/>